<dbReference type="PROSITE" id="PS00211">
    <property type="entry name" value="ABC_TRANSPORTER_1"/>
    <property type="match status" value="2"/>
</dbReference>
<keyword evidence="3 10" id="KW-0812">Transmembrane</keyword>
<sequence length="1386" mass="155427">MMYNDLYTELPMKCPKTDASFISRLTFSWFTPMIMNGYRNTLTAEDMWPLEAHNTADDCVQQFNKHWRPVTENKVNGSVNILGPILKTYGPSLALNSLLKLLSTLLTLSQPVILDRLIGFLTASGPTVTATEPDWVGYSYALLLFMCPVLASVLDAQHGYWSDVMGMRIRTSITSILYEKTVKLSTDGRKHTTAGDLVNMVSKDMTFITLFLTLYDIIWSSPLKLIVSIGLLWAQLGAASLVGVIIIVIIVPINTYRTTIKSRLLAELQKLTARRVSVITEILNHIKALKLYAWEQCFMDKVSALRDREVKMLDQFLRTPIVVKNSSFKWDNNCDDSVLKNINIEIESQSLVAVVGRVGAGKSSLLSALLADMDKSEGSVNVSGRTAYCPQQAWIQNTTLRQNILFNNKLNEKFYNKVLDSCALRPDLSIFSAEDMTEIGEKGINLSGGQKQRVSLARAVYSSADIYLLDDPLSAVDPHVGRHLFDQTIGPKGLLRHKTRVLVTNKAPLKLIVSIGLLWAQLGAASLVGVIIIVIIVPINTYRTTIKSRLLAELQKLTARRVSVITEILNHIKVLKLYAWEQCFMDKVSALRDREVKMLDQFLSNHRQHPAHPRPFSRDNSRNNPDMDKSEGSVNVSGRTAYCPQQAWIQNTTLRQNILFNNKLNEKFYNKVLDSCALRPDLSIFSAEDMTEIGEKGINLSGGQKQRVSLARAVYSSADIYLLDNPLSAVDPHVGRHLFDQTIGPKGLLRHKTRVLVTNKASVLPEVDKIIVLKEGSVCDFGSFDELMAKRINLSGGQKQRVSLARAVYSSADIYLLDDPLSAVDPHVGRHLFDQTIGPKGLLRHKTRVLVTNKASVLPEVDKIIVLKEGSVCDFGLFDELMAKSGEFAEFVAEYVVKQESEDIDEKERQILAKLRQTVKPLIGRRDSHQSDATEDSVHRLRRQISGNHINKPINGHNCRQLNGKLIRDEATEAPTAQMDVVKKYAQLIGYRWIVTILLLYIVGNAGTVASGLWLSQWSTDAVGHDTSDQSWWRNHRLAMFAMFGLIEMMFIVCAQLTVSMACVSAAKQLHNLMIERMMRATINYFDTTLIGRTLNPFAEDMNLIDTEIYFHFRLTFRNFFTTIVSLIMVSLKTPLILLAILPIIAVYVWCQRLYIASLRQMRYMDSGARTHIISHFAEVYNGTAVIRAFGADRHIRRESRRRLDAHNTCQYALLVSKRWLAVRLELLGYSIVLLSAVFAVAFRHTVDAGVAALAITYAANITHVMGRFVLGLTDTETDRMAVERCLALTQIPIEAEWYKKVKPATDWPTMGCIEFTDYCTKYREGLDLVLKDIAIDIKGRQRVAIVGRTGAGKSSLALALFRLIEPTAGTVTIDGVDCSTIGLQD</sequence>
<feature type="transmembrane region" description="Helical" evidence="10">
    <location>
        <begin position="1249"/>
        <end position="1271"/>
    </location>
</feature>
<dbReference type="InterPro" id="IPR011527">
    <property type="entry name" value="ABC1_TM_dom"/>
</dbReference>
<keyword evidence="7 10" id="KW-1133">Transmembrane helix</keyword>
<feature type="domain" description="ABC transporter" evidence="11">
    <location>
        <begin position="317"/>
        <end position="547"/>
    </location>
</feature>
<dbReference type="PANTHER" id="PTHR24223:SF443">
    <property type="entry name" value="MULTIDRUG-RESISTANCE LIKE PROTEIN 1, ISOFORM I"/>
    <property type="match status" value="1"/>
</dbReference>
<reference evidence="13" key="1">
    <citation type="submission" date="2020-11" db="EMBL/GenBank/DDBJ databases">
        <authorList>
            <person name="Tran Van P."/>
        </authorList>
    </citation>
    <scope>NUCLEOTIDE SEQUENCE</scope>
</reference>
<dbReference type="PROSITE" id="PS50893">
    <property type="entry name" value="ABC_TRANSPORTER_2"/>
    <property type="match status" value="2"/>
</dbReference>
<dbReference type="InterPro" id="IPR036640">
    <property type="entry name" value="ABC1_TM_sf"/>
</dbReference>
<name>A0A7R9KQ76_9ACAR</name>
<evidence type="ECO:0000313" key="13">
    <source>
        <dbReference type="EMBL" id="CAD7627362.1"/>
    </source>
</evidence>
<evidence type="ECO:0000256" key="2">
    <source>
        <dbReference type="ARBA" id="ARBA00022448"/>
    </source>
</evidence>
<feature type="domain" description="ABC transporter" evidence="11">
    <location>
        <begin position="572"/>
        <end position="800"/>
    </location>
</feature>
<keyword evidence="4" id="KW-0677">Repeat</keyword>
<evidence type="ECO:0000256" key="4">
    <source>
        <dbReference type="ARBA" id="ARBA00022737"/>
    </source>
</evidence>
<evidence type="ECO:0000256" key="9">
    <source>
        <dbReference type="SAM" id="MobiDB-lite"/>
    </source>
</evidence>
<dbReference type="PANTHER" id="PTHR24223">
    <property type="entry name" value="ATP-BINDING CASSETTE SUB-FAMILY C"/>
    <property type="match status" value="1"/>
</dbReference>
<dbReference type="PROSITE" id="PS50929">
    <property type="entry name" value="ABC_TM1F"/>
    <property type="match status" value="3"/>
</dbReference>
<dbReference type="OrthoDB" id="6508552at2759"/>
<evidence type="ECO:0000313" key="14">
    <source>
        <dbReference type="Proteomes" id="UP000759131"/>
    </source>
</evidence>
<evidence type="ECO:0000256" key="5">
    <source>
        <dbReference type="ARBA" id="ARBA00022741"/>
    </source>
</evidence>
<dbReference type="Proteomes" id="UP000759131">
    <property type="component" value="Unassembled WGS sequence"/>
</dbReference>
<protein>
    <submittedName>
        <fullName evidence="13">Uncharacterized protein</fullName>
    </submittedName>
</protein>
<dbReference type="GO" id="GO:0005524">
    <property type="term" value="F:ATP binding"/>
    <property type="evidence" value="ECO:0007669"/>
    <property type="project" value="UniProtKB-KW"/>
</dbReference>
<dbReference type="InterPro" id="IPR050173">
    <property type="entry name" value="ABC_transporter_C-like"/>
</dbReference>
<dbReference type="FunFam" id="3.40.50.300:FF:000997">
    <property type="entry name" value="Multidrug resistance-associated protein 1"/>
    <property type="match status" value="2"/>
</dbReference>
<feature type="transmembrane region" description="Helical" evidence="10">
    <location>
        <begin position="993"/>
        <end position="1018"/>
    </location>
</feature>
<keyword evidence="6" id="KW-0067">ATP-binding</keyword>
<dbReference type="Gene3D" id="1.20.1560.10">
    <property type="entry name" value="ABC transporter type 1, transmembrane domain"/>
    <property type="match status" value="3"/>
</dbReference>
<dbReference type="EMBL" id="CAJPIZ010004664">
    <property type="protein sequence ID" value="CAG2107792.1"/>
    <property type="molecule type" value="Genomic_DNA"/>
</dbReference>
<dbReference type="Pfam" id="PF00005">
    <property type="entry name" value="ABC_tran"/>
    <property type="match status" value="4"/>
</dbReference>
<gene>
    <name evidence="13" type="ORF">OSB1V03_LOCUS7789</name>
</gene>
<feature type="transmembrane region" description="Helical" evidence="10">
    <location>
        <begin position="1038"/>
        <end position="1067"/>
    </location>
</feature>
<feature type="domain" description="ABC transmembrane type-1" evidence="12">
    <location>
        <begin position="995"/>
        <end position="1278"/>
    </location>
</feature>
<dbReference type="GO" id="GO:0016887">
    <property type="term" value="F:ATP hydrolysis activity"/>
    <property type="evidence" value="ECO:0007669"/>
    <property type="project" value="InterPro"/>
</dbReference>
<feature type="transmembrane region" description="Helical" evidence="10">
    <location>
        <begin position="518"/>
        <end position="539"/>
    </location>
</feature>
<organism evidence="13">
    <name type="scientific">Medioppia subpectinata</name>
    <dbReference type="NCBI Taxonomy" id="1979941"/>
    <lineage>
        <taxon>Eukaryota</taxon>
        <taxon>Metazoa</taxon>
        <taxon>Ecdysozoa</taxon>
        <taxon>Arthropoda</taxon>
        <taxon>Chelicerata</taxon>
        <taxon>Arachnida</taxon>
        <taxon>Acari</taxon>
        <taxon>Acariformes</taxon>
        <taxon>Sarcoptiformes</taxon>
        <taxon>Oribatida</taxon>
        <taxon>Brachypylina</taxon>
        <taxon>Oppioidea</taxon>
        <taxon>Oppiidae</taxon>
        <taxon>Medioppia</taxon>
    </lineage>
</organism>
<feature type="compositionally biased region" description="Basic and acidic residues" evidence="9">
    <location>
        <begin position="616"/>
        <end position="631"/>
    </location>
</feature>
<evidence type="ECO:0000259" key="12">
    <source>
        <dbReference type="PROSITE" id="PS50929"/>
    </source>
</evidence>
<dbReference type="InterPro" id="IPR003439">
    <property type="entry name" value="ABC_transporter-like_ATP-bd"/>
</dbReference>
<evidence type="ECO:0000256" key="7">
    <source>
        <dbReference type="ARBA" id="ARBA00022989"/>
    </source>
</evidence>
<evidence type="ECO:0000256" key="1">
    <source>
        <dbReference type="ARBA" id="ARBA00004128"/>
    </source>
</evidence>
<accession>A0A7R9KQ76</accession>
<feature type="transmembrane region" description="Helical" evidence="10">
    <location>
        <begin position="1227"/>
        <end position="1243"/>
    </location>
</feature>
<feature type="domain" description="ABC transmembrane type-1" evidence="12">
    <location>
        <begin position="507"/>
        <end position="597"/>
    </location>
</feature>
<evidence type="ECO:0000256" key="3">
    <source>
        <dbReference type="ARBA" id="ARBA00022692"/>
    </source>
</evidence>
<dbReference type="EMBL" id="OC859239">
    <property type="protein sequence ID" value="CAD7627362.1"/>
    <property type="molecule type" value="Genomic_DNA"/>
</dbReference>
<feature type="transmembrane region" description="Helical" evidence="10">
    <location>
        <begin position="205"/>
        <end position="223"/>
    </location>
</feature>
<keyword evidence="14" id="KW-1185">Reference proteome</keyword>
<dbReference type="SMART" id="SM00382">
    <property type="entry name" value="AAA"/>
    <property type="match status" value="1"/>
</dbReference>
<dbReference type="SUPFAM" id="SSF90123">
    <property type="entry name" value="ABC transporter transmembrane region"/>
    <property type="match status" value="3"/>
</dbReference>
<feature type="region of interest" description="Disordered" evidence="9">
    <location>
        <begin position="607"/>
        <end position="636"/>
    </location>
</feature>
<dbReference type="Pfam" id="PF00664">
    <property type="entry name" value="ABC_membrane"/>
    <property type="match status" value="3"/>
</dbReference>
<dbReference type="CDD" id="cd03250">
    <property type="entry name" value="ABCC_MRP_domain1"/>
    <property type="match status" value="2"/>
</dbReference>
<feature type="transmembrane region" description="Helical" evidence="10">
    <location>
        <begin position="1136"/>
        <end position="1156"/>
    </location>
</feature>
<evidence type="ECO:0000259" key="11">
    <source>
        <dbReference type="PROSITE" id="PS50893"/>
    </source>
</evidence>
<feature type="domain" description="ABC transmembrane type-1" evidence="12">
    <location>
        <begin position="98"/>
        <end position="311"/>
    </location>
</feature>
<keyword evidence="2" id="KW-0813">Transport</keyword>
<feature type="non-terminal residue" evidence="13">
    <location>
        <position position="1"/>
    </location>
</feature>
<dbReference type="Gene3D" id="3.40.50.300">
    <property type="entry name" value="P-loop containing nucleotide triphosphate hydrolases"/>
    <property type="match status" value="4"/>
</dbReference>
<comment type="subcellular location">
    <subcellularLocation>
        <location evidence="1">Vacuole membrane</location>
        <topology evidence="1">Multi-pass membrane protein</topology>
    </subcellularLocation>
</comment>
<keyword evidence="5" id="KW-0547">Nucleotide-binding</keyword>
<dbReference type="GO" id="GO:0016020">
    <property type="term" value="C:membrane"/>
    <property type="evidence" value="ECO:0007669"/>
    <property type="project" value="UniProtKB-SubCell"/>
</dbReference>
<dbReference type="FunFam" id="1.20.1560.10:FF:000013">
    <property type="entry name" value="ABC transporter C family member 2"/>
    <property type="match status" value="1"/>
</dbReference>
<evidence type="ECO:0000256" key="6">
    <source>
        <dbReference type="ARBA" id="ARBA00022840"/>
    </source>
</evidence>
<dbReference type="CDD" id="cd18579">
    <property type="entry name" value="ABC_6TM_ABCC_D1"/>
    <property type="match status" value="1"/>
</dbReference>
<evidence type="ECO:0000256" key="10">
    <source>
        <dbReference type="SAM" id="Phobius"/>
    </source>
</evidence>
<evidence type="ECO:0000256" key="8">
    <source>
        <dbReference type="ARBA" id="ARBA00023136"/>
    </source>
</evidence>
<dbReference type="GO" id="GO:0140359">
    <property type="term" value="F:ABC-type transporter activity"/>
    <property type="evidence" value="ECO:0007669"/>
    <property type="project" value="InterPro"/>
</dbReference>
<dbReference type="InterPro" id="IPR017871">
    <property type="entry name" value="ABC_transporter-like_CS"/>
</dbReference>
<proteinExistence type="predicted"/>
<keyword evidence="8 10" id="KW-0472">Membrane</keyword>
<dbReference type="InterPro" id="IPR027417">
    <property type="entry name" value="P-loop_NTPase"/>
</dbReference>
<dbReference type="InterPro" id="IPR003593">
    <property type="entry name" value="AAA+_ATPase"/>
</dbReference>
<dbReference type="SUPFAM" id="SSF52540">
    <property type="entry name" value="P-loop containing nucleoside triphosphate hydrolases"/>
    <property type="match status" value="4"/>
</dbReference>
<dbReference type="InterPro" id="IPR044746">
    <property type="entry name" value="ABCC_6TM_D1"/>
</dbReference>
<feature type="transmembrane region" description="Helical" evidence="10">
    <location>
        <begin position="230"/>
        <end position="253"/>
    </location>
</feature>